<keyword evidence="3" id="KW-1185">Reference proteome</keyword>
<evidence type="ECO:0000313" key="3">
    <source>
        <dbReference type="Proteomes" id="UP000558192"/>
    </source>
</evidence>
<dbReference type="EMBL" id="JAATJC010000001">
    <property type="protein sequence ID" value="NJC04650.1"/>
    <property type="molecule type" value="Genomic_DNA"/>
</dbReference>
<dbReference type="RefSeq" id="WP_168067443.1">
    <property type="nucleotide sequence ID" value="NZ_JAATJC010000001.1"/>
</dbReference>
<keyword evidence="1" id="KW-0732">Signal</keyword>
<accession>A0A7X5Y4K5</accession>
<gene>
    <name evidence="2" type="ORF">GGQ97_000443</name>
</gene>
<protein>
    <submittedName>
        <fullName evidence="2">Uncharacterized protein</fullName>
    </submittedName>
</protein>
<feature type="signal peptide" evidence="1">
    <location>
        <begin position="1"/>
        <end position="18"/>
    </location>
</feature>
<sequence length="265" mass="28450">MLRSARLSPILFASLALAACGSPQNSPENDQAATPIIRPAESGEASLPTVDRPLERRDLLLAVAEAGSNHALGLDDKAEQQKLDGRTFTLRIRLCGDAANLAQSFDEARRVLKVEVKPDLAMDSAIVRQVSPQAVAVEGFWIPHPYFLQPGCPRAAAQAPAEGQPPAPPVRQMVGIAQLFGPEDRRADQRGSRPYSITEELAEGEAPEAIDLILQGRLERAGSGKAITCVDSPAGDQPACLISARFDRVRMETLSGRSLGEWSRS</sequence>
<comment type="caution">
    <text evidence="2">The sequence shown here is derived from an EMBL/GenBank/DDBJ whole genome shotgun (WGS) entry which is preliminary data.</text>
</comment>
<dbReference type="Proteomes" id="UP000558192">
    <property type="component" value="Unassembled WGS sequence"/>
</dbReference>
<reference evidence="2 3" key="1">
    <citation type="submission" date="2020-03" db="EMBL/GenBank/DDBJ databases">
        <title>Genomic Encyclopedia of Type Strains, Phase IV (KMG-IV): sequencing the most valuable type-strain genomes for metagenomic binning, comparative biology and taxonomic classification.</title>
        <authorList>
            <person name="Goeker M."/>
        </authorList>
    </citation>
    <scope>NUCLEOTIDE SEQUENCE [LARGE SCALE GENOMIC DNA]</scope>
    <source>
        <strain evidence="2 3">DSM 16846</strain>
    </source>
</reference>
<proteinExistence type="predicted"/>
<organism evidence="2 3">
    <name type="scientific">Sphingomonas kaistensis</name>
    <dbReference type="NCBI Taxonomy" id="298708"/>
    <lineage>
        <taxon>Bacteria</taxon>
        <taxon>Pseudomonadati</taxon>
        <taxon>Pseudomonadota</taxon>
        <taxon>Alphaproteobacteria</taxon>
        <taxon>Sphingomonadales</taxon>
        <taxon>Sphingomonadaceae</taxon>
        <taxon>Sphingomonas</taxon>
    </lineage>
</organism>
<feature type="chain" id="PRO_5030761487" evidence="1">
    <location>
        <begin position="19"/>
        <end position="265"/>
    </location>
</feature>
<name>A0A7X5Y4K5_9SPHN</name>
<evidence type="ECO:0000256" key="1">
    <source>
        <dbReference type="SAM" id="SignalP"/>
    </source>
</evidence>
<dbReference type="PROSITE" id="PS51257">
    <property type="entry name" value="PROKAR_LIPOPROTEIN"/>
    <property type="match status" value="1"/>
</dbReference>
<dbReference type="AlphaFoldDB" id="A0A7X5Y4K5"/>
<evidence type="ECO:0000313" key="2">
    <source>
        <dbReference type="EMBL" id="NJC04650.1"/>
    </source>
</evidence>